<dbReference type="EMBL" id="KZ666103">
    <property type="protein sequence ID" value="PPR96192.1"/>
    <property type="molecule type" value="Genomic_DNA"/>
</dbReference>
<evidence type="ECO:0000313" key="1">
    <source>
        <dbReference type="EMBL" id="PPR96192.1"/>
    </source>
</evidence>
<dbReference type="AlphaFoldDB" id="A0A2P5WYN1"/>
<name>A0A2P5WYN1_GOSBA</name>
<reference evidence="1 2" key="1">
    <citation type="submission" date="2015-01" db="EMBL/GenBank/DDBJ databases">
        <title>Genome of allotetraploid Gossypium barbadense reveals genomic plasticity and fiber elongation in cotton evolution.</title>
        <authorList>
            <person name="Chen X."/>
            <person name="Liu X."/>
            <person name="Zhao B."/>
            <person name="Zheng H."/>
            <person name="Hu Y."/>
            <person name="Lu G."/>
            <person name="Yang C."/>
            <person name="Chen J."/>
            <person name="Shan C."/>
            <person name="Zhang L."/>
            <person name="Zhou Y."/>
            <person name="Wang L."/>
            <person name="Guo W."/>
            <person name="Bai Y."/>
            <person name="Ruan J."/>
            <person name="Shangguan X."/>
            <person name="Mao Y."/>
            <person name="Jiang J."/>
            <person name="Zhu Y."/>
            <person name="Lei J."/>
            <person name="Kang H."/>
            <person name="Chen S."/>
            <person name="He X."/>
            <person name="Wang R."/>
            <person name="Wang Y."/>
            <person name="Chen J."/>
            <person name="Wang L."/>
            <person name="Yu S."/>
            <person name="Wang B."/>
            <person name="Wei J."/>
            <person name="Song S."/>
            <person name="Lu X."/>
            <person name="Gao Z."/>
            <person name="Gu W."/>
            <person name="Deng X."/>
            <person name="Ma D."/>
            <person name="Wang S."/>
            <person name="Liang W."/>
            <person name="Fang L."/>
            <person name="Cai C."/>
            <person name="Zhu X."/>
            <person name="Zhou B."/>
            <person name="Zhang Y."/>
            <person name="Chen Z."/>
            <person name="Xu S."/>
            <person name="Zhu R."/>
            <person name="Wang S."/>
            <person name="Zhang T."/>
            <person name="Zhao G."/>
        </authorList>
    </citation>
    <scope>NUCLEOTIDE SEQUENCE [LARGE SCALE GENOMIC DNA]</scope>
    <source>
        <strain evidence="2">cv. Xinhai21</strain>
        <tissue evidence="1">Leaf</tissue>
    </source>
</reference>
<accession>A0A2P5WYN1</accession>
<sequence>MKPSNKLDEREVVTESVGPRAVGGHHQECPRCLLIILMLSMLEMPCGDIWPMRVRDDSWATVLRSLKCHASQDGGRTDTLERLGLYEAVLGAKLCQHFEGEICLVQHQILGRLAGGLISLGEIGPCRDHRTLSLRSRDGTLSRVPSFHEAVVKRARIVSVIWTCSTVAQSMQWPTAKGQTRSIWKSSSWGPRGNCRKG</sequence>
<protein>
    <submittedName>
        <fullName evidence="1">Uncharacterized protein</fullName>
    </submittedName>
</protein>
<organism evidence="1 2">
    <name type="scientific">Gossypium barbadense</name>
    <name type="common">Sea Island cotton</name>
    <name type="synonym">Hibiscus barbadensis</name>
    <dbReference type="NCBI Taxonomy" id="3634"/>
    <lineage>
        <taxon>Eukaryota</taxon>
        <taxon>Viridiplantae</taxon>
        <taxon>Streptophyta</taxon>
        <taxon>Embryophyta</taxon>
        <taxon>Tracheophyta</taxon>
        <taxon>Spermatophyta</taxon>
        <taxon>Magnoliopsida</taxon>
        <taxon>eudicotyledons</taxon>
        <taxon>Gunneridae</taxon>
        <taxon>Pentapetalae</taxon>
        <taxon>rosids</taxon>
        <taxon>malvids</taxon>
        <taxon>Malvales</taxon>
        <taxon>Malvaceae</taxon>
        <taxon>Malvoideae</taxon>
        <taxon>Gossypium</taxon>
    </lineage>
</organism>
<proteinExistence type="predicted"/>
<gene>
    <name evidence="1" type="ORF">GOBAR_AA24474</name>
</gene>
<evidence type="ECO:0000313" key="2">
    <source>
        <dbReference type="Proteomes" id="UP000239757"/>
    </source>
</evidence>
<dbReference type="Proteomes" id="UP000239757">
    <property type="component" value="Unassembled WGS sequence"/>
</dbReference>